<dbReference type="RefSeq" id="WP_060937633.1">
    <property type="nucleotide sequence ID" value="NZ_JYNL01000009.1"/>
</dbReference>
<comment type="caution">
    <text evidence="1">The sequence shown here is derived from an EMBL/GenBank/DDBJ whole genome shotgun (WGS) entry which is preliminary data.</text>
</comment>
<evidence type="ECO:0000313" key="2">
    <source>
        <dbReference type="Proteomes" id="UP000036513"/>
    </source>
</evidence>
<accession>A0A0J6WHD3</accession>
<dbReference type="PATRIC" id="fig|37916.4.peg.1184"/>
<name>A0A0J6WHD3_9MYCO</name>
<gene>
    <name evidence="1" type="ORF">MCHLDSM_01293</name>
</gene>
<sequence length="79" mass="8696">MGMTIRVDNAYSDGHESQQTITDVDEFTGDPTDEDALRDHLFEFTGDGHGDTHRVDGFHEVTILATANEALIGRTVEFG</sequence>
<proteinExistence type="predicted"/>
<dbReference type="STRING" id="37916.MCHLDSM_01293"/>
<dbReference type="AlphaFoldDB" id="A0A0J6WHD3"/>
<dbReference type="EMBL" id="JYNL01000009">
    <property type="protein sequence ID" value="KMO82670.1"/>
    <property type="molecule type" value="Genomic_DNA"/>
</dbReference>
<protein>
    <submittedName>
        <fullName evidence="1">Uncharacterized protein</fullName>
    </submittedName>
</protein>
<reference evidence="1 2" key="1">
    <citation type="journal article" date="2015" name="Genome Biol. Evol.">
        <title>Characterization of Three Mycobacterium spp. with Potential Use in Bioremediation by Genome Sequencing and Comparative Genomics.</title>
        <authorList>
            <person name="Das S."/>
            <person name="Pettersson B.M."/>
            <person name="Behra P.R."/>
            <person name="Ramesh M."/>
            <person name="Dasgupta S."/>
            <person name="Bhattacharya A."/>
            <person name="Kirsebom L.A."/>
        </authorList>
    </citation>
    <scope>NUCLEOTIDE SEQUENCE [LARGE SCALE GENOMIC DNA]</scope>
    <source>
        <strain evidence="1 2">DSM 43826</strain>
    </source>
</reference>
<organism evidence="1 2">
    <name type="scientific">Mycolicibacterium chlorophenolicum</name>
    <dbReference type="NCBI Taxonomy" id="37916"/>
    <lineage>
        <taxon>Bacteria</taxon>
        <taxon>Bacillati</taxon>
        <taxon>Actinomycetota</taxon>
        <taxon>Actinomycetes</taxon>
        <taxon>Mycobacteriales</taxon>
        <taxon>Mycobacteriaceae</taxon>
        <taxon>Mycolicibacterium</taxon>
    </lineage>
</organism>
<evidence type="ECO:0000313" key="1">
    <source>
        <dbReference type="EMBL" id="KMO82670.1"/>
    </source>
</evidence>
<dbReference type="Proteomes" id="UP000036513">
    <property type="component" value="Unassembled WGS sequence"/>
</dbReference>
<keyword evidence="2" id="KW-1185">Reference proteome</keyword>